<feature type="region of interest" description="Disordered" evidence="1">
    <location>
        <begin position="605"/>
        <end position="635"/>
    </location>
</feature>
<evidence type="ECO:0000256" key="1">
    <source>
        <dbReference type="SAM" id="MobiDB-lite"/>
    </source>
</evidence>
<keyword evidence="3" id="KW-0732">Signal</keyword>
<feature type="chain" id="PRO_5005190339" description="Intimal thickness related receptor IRP domain-containing protein" evidence="3">
    <location>
        <begin position="27"/>
        <end position="724"/>
    </location>
</feature>
<evidence type="ECO:0000256" key="2">
    <source>
        <dbReference type="SAM" id="Phobius"/>
    </source>
</evidence>
<feature type="transmembrane region" description="Helical" evidence="2">
    <location>
        <begin position="317"/>
        <end position="338"/>
    </location>
</feature>
<sequence>MRCLLALSGGVFAFCVFLLPLHPVSGLVSRVESRKEGVARQVVSLLRDDTLFYDSRAILGEVFYDYFILWPGGQISGEVKVEAVDGTALNNTFLVVAPFRSVWLLERESFREPLSGWIFLPTLLRLPIENGSLKFKAPVSTWCDPLLYYWGSSNCQIGVAVVNGDGGKGLTGQSLRVDSVVSLMQPDGSHLSGDLSVLPKVLRAFFTLHLALLLVFLFAEVAFNREGNFGGEGRGHFRVRSFNRRLFALAAGIRTLFLAGRVVVIEWEQRGIEIGPLFRRSLGLLNCLDLPCLFALLMILSAGFGVRPRLTSVERRLAGGFAVVLFYASLYGLIASFFANGNPVLLCKLLWMFVWEIGMISMNLSAHFVLSTVEDQLQTATLDVNTGRKYAEKDTYKLVIVLVFLSAFQPLFPQMVDALIQALLQGHGGVDSRWLRVVAVLLYDFVLFLLVGVSVILTDLRVKSPFQAYLNAFASPASEGGEGEGGGGDGLFLGGETEWGSPGGESGSEDGDGQDGDGQDGEEGQSTMRSEEEGRGRERGGQMKEIQEKGNCQQEQSNRCWNGNGHCEEVIKLEAVEAATVQISSESDRRFRLFARPSRHSLLSCRGLQTPPTFGSGEGAKPDESDRMRSSSSSSVFPFPRVPPLCDVVARTGQKWQFRCMYFPAKCCERKTECRPACLRKGPCQVRQFISEAPPFEGRINRWETRRGHWPHPIGMHPCLTSLL</sequence>
<dbReference type="VEuPathDB" id="CryptoDB:Cvel_4566"/>
<feature type="transmembrane region" description="Helical" evidence="2">
    <location>
        <begin position="201"/>
        <end position="223"/>
    </location>
</feature>
<dbReference type="AlphaFoldDB" id="A0A0G4GDW5"/>
<proteinExistence type="predicted"/>
<feature type="compositionally biased region" description="Basic and acidic residues" evidence="1">
    <location>
        <begin position="620"/>
        <end position="629"/>
    </location>
</feature>
<feature type="compositionally biased region" description="Gly residues" evidence="1">
    <location>
        <begin position="483"/>
        <end position="493"/>
    </location>
</feature>
<reference evidence="4" key="1">
    <citation type="submission" date="2014-11" db="EMBL/GenBank/DDBJ databases">
        <authorList>
            <person name="Otto D Thomas"/>
            <person name="Naeem Raeece"/>
        </authorList>
    </citation>
    <scope>NUCLEOTIDE SEQUENCE</scope>
</reference>
<feature type="signal peptide" evidence="3">
    <location>
        <begin position="1"/>
        <end position="26"/>
    </location>
</feature>
<feature type="transmembrane region" description="Helical" evidence="2">
    <location>
        <begin position="436"/>
        <end position="457"/>
    </location>
</feature>
<feature type="region of interest" description="Disordered" evidence="1">
    <location>
        <begin position="475"/>
        <end position="558"/>
    </location>
</feature>
<evidence type="ECO:0000256" key="3">
    <source>
        <dbReference type="SAM" id="SignalP"/>
    </source>
</evidence>
<protein>
    <recommendedName>
        <fullName evidence="5">Intimal thickness related receptor IRP domain-containing protein</fullName>
    </recommendedName>
</protein>
<feature type="transmembrane region" description="Helical" evidence="2">
    <location>
        <begin position="244"/>
        <end position="263"/>
    </location>
</feature>
<feature type="transmembrane region" description="Helical" evidence="2">
    <location>
        <begin position="283"/>
        <end position="305"/>
    </location>
</feature>
<keyword evidence="2" id="KW-1133">Transmembrane helix</keyword>
<feature type="transmembrane region" description="Helical" evidence="2">
    <location>
        <begin position="398"/>
        <end position="416"/>
    </location>
</feature>
<name>A0A0G4GDW5_9ALVE</name>
<feature type="compositionally biased region" description="Basic and acidic residues" evidence="1">
    <location>
        <begin position="529"/>
        <end position="548"/>
    </location>
</feature>
<feature type="compositionally biased region" description="Acidic residues" evidence="1">
    <location>
        <begin position="507"/>
        <end position="523"/>
    </location>
</feature>
<evidence type="ECO:0008006" key="5">
    <source>
        <dbReference type="Google" id="ProtNLM"/>
    </source>
</evidence>
<keyword evidence="2" id="KW-0472">Membrane</keyword>
<organism evidence="4">
    <name type="scientific">Chromera velia CCMP2878</name>
    <dbReference type="NCBI Taxonomy" id="1169474"/>
    <lineage>
        <taxon>Eukaryota</taxon>
        <taxon>Sar</taxon>
        <taxon>Alveolata</taxon>
        <taxon>Colpodellida</taxon>
        <taxon>Chromeraceae</taxon>
        <taxon>Chromera</taxon>
    </lineage>
</organism>
<feature type="transmembrane region" description="Helical" evidence="2">
    <location>
        <begin position="350"/>
        <end position="370"/>
    </location>
</feature>
<accession>A0A0G4GDW5</accession>
<keyword evidence="2" id="KW-0812">Transmembrane</keyword>
<gene>
    <name evidence="4" type="ORF">Cvel_4566</name>
</gene>
<dbReference type="EMBL" id="CDMZ01001115">
    <property type="protein sequence ID" value="CEM27559.1"/>
    <property type="molecule type" value="Genomic_DNA"/>
</dbReference>
<evidence type="ECO:0000313" key="4">
    <source>
        <dbReference type="EMBL" id="CEM27559.1"/>
    </source>
</evidence>